<proteinExistence type="predicted"/>
<accession>A0A382BMR1</accession>
<sequence length="51" mass="5631">MSTRQRTASILRIAIRLDLRIFLLLGPAPPCPPKKADDCATKRASREIAVV</sequence>
<protein>
    <submittedName>
        <fullName evidence="1">Uncharacterized protein</fullName>
    </submittedName>
</protein>
<dbReference type="EMBL" id="UINC01030548">
    <property type="protein sequence ID" value="SVB15126.1"/>
    <property type="molecule type" value="Genomic_DNA"/>
</dbReference>
<feature type="non-terminal residue" evidence="1">
    <location>
        <position position="1"/>
    </location>
</feature>
<name>A0A382BMR1_9ZZZZ</name>
<feature type="non-terminal residue" evidence="1">
    <location>
        <position position="51"/>
    </location>
</feature>
<gene>
    <name evidence="1" type="ORF">METZ01_LOCUS167980</name>
</gene>
<organism evidence="1">
    <name type="scientific">marine metagenome</name>
    <dbReference type="NCBI Taxonomy" id="408172"/>
    <lineage>
        <taxon>unclassified sequences</taxon>
        <taxon>metagenomes</taxon>
        <taxon>ecological metagenomes</taxon>
    </lineage>
</organism>
<evidence type="ECO:0000313" key="1">
    <source>
        <dbReference type="EMBL" id="SVB15126.1"/>
    </source>
</evidence>
<reference evidence="1" key="1">
    <citation type="submission" date="2018-05" db="EMBL/GenBank/DDBJ databases">
        <authorList>
            <person name="Lanie J.A."/>
            <person name="Ng W.-L."/>
            <person name="Kazmierczak K.M."/>
            <person name="Andrzejewski T.M."/>
            <person name="Davidsen T.M."/>
            <person name="Wayne K.J."/>
            <person name="Tettelin H."/>
            <person name="Glass J.I."/>
            <person name="Rusch D."/>
            <person name="Podicherti R."/>
            <person name="Tsui H.-C.T."/>
            <person name="Winkler M.E."/>
        </authorList>
    </citation>
    <scope>NUCLEOTIDE SEQUENCE</scope>
</reference>
<dbReference type="AlphaFoldDB" id="A0A382BMR1"/>